<gene>
    <name evidence="1" type="ORF">RSOL_280940</name>
</gene>
<comment type="caution">
    <text evidence="1">The sequence shown here is derived from an EMBL/GenBank/DDBJ whole genome shotgun (WGS) entry which is preliminary data.</text>
</comment>
<accession>A0A0A1UIJ3</accession>
<name>A0A0A1UIJ3_9AGAM</name>
<dbReference type="InterPro" id="IPR059179">
    <property type="entry name" value="MLKL-like_MCAfunc"/>
</dbReference>
<evidence type="ECO:0000313" key="1">
    <source>
        <dbReference type="EMBL" id="EUC58837.1"/>
    </source>
</evidence>
<evidence type="ECO:0000313" key="2">
    <source>
        <dbReference type="Proteomes" id="UP000030108"/>
    </source>
</evidence>
<reference evidence="2" key="1">
    <citation type="journal article" date="2014" name="Genome Announc.">
        <title>Draft genome sequence of the plant-pathogenic soil fungus Rhizoctonia solani anastomosis group 3 strain Rhs1AP.</title>
        <authorList>
            <person name="Cubeta M.A."/>
            <person name="Thomas E."/>
            <person name="Dean R.A."/>
            <person name="Jabaji S."/>
            <person name="Neate S.M."/>
            <person name="Tavantzis S."/>
            <person name="Toda T."/>
            <person name="Vilgalys R."/>
            <person name="Bharathan N."/>
            <person name="Fedorova-Abrams N."/>
            <person name="Pakala S.B."/>
            <person name="Pakala S.M."/>
            <person name="Zafar N."/>
            <person name="Joardar V."/>
            <person name="Losada L."/>
            <person name="Nierman W.C."/>
        </authorList>
    </citation>
    <scope>NUCLEOTIDE SEQUENCE [LARGE SCALE GENOMIC DNA]</scope>
    <source>
        <strain evidence="2">AG-3</strain>
    </source>
</reference>
<dbReference type="OrthoDB" id="3224395at2759"/>
<organism evidence="1 2">
    <name type="scientific">Rhizoctonia solani AG-3 Rhs1AP</name>
    <dbReference type="NCBI Taxonomy" id="1086054"/>
    <lineage>
        <taxon>Eukaryota</taxon>
        <taxon>Fungi</taxon>
        <taxon>Dikarya</taxon>
        <taxon>Basidiomycota</taxon>
        <taxon>Agaricomycotina</taxon>
        <taxon>Agaricomycetes</taxon>
        <taxon>Cantharellales</taxon>
        <taxon>Ceratobasidiaceae</taxon>
        <taxon>Rhizoctonia</taxon>
    </lineage>
</organism>
<sequence>MPSTLLALSQVAKVVNLPIAHDVARHIHRVTVALKSSILQAPKNNDSSAKELANHVAELLDVLDTALPYLEDTEELEQLYNQLRDAHVELESMQTSDYTTKFASQTEIRDRIIHLKEDISRTAMDLTLRLLAVMLVSRTRDHQHIRKALARAEQRLAVSNQRIGELERIAKVCSVRAVYMRLF</sequence>
<dbReference type="EMBL" id="JATN01000321">
    <property type="protein sequence ID" value="EUC58837.1"/>
    <property type="molecule type" value="Genomic_DNA"/>
</dbReference>
<dbReference type="Proteomes" id="UP000030108">
    <property type="component" value="Unassembled WGS sequence"/>
</dbReference>
<protein>
    <submittedName>
        <fullName evidence="1">Uncharacterized protein</fullName>
    </submittedName>
</protein>
<dbReference type="AlphaFoldDB" id="A0A0A1UIJ3"/>
<feature type="non-terminal residue" evidence="1">
    <location>
        <position position="183"/>
    </location>
</feature>
<proteinExistence type="predicted"/>
<dbReference type="CDD" id="cd21037">
    <property type="entry name" value="MLKL_NTD"/>
    <property type="match status" value="1"/>
</dbReference>